<gene>
    <name evidence="1" type="ORF">VRLFYP33_02117</name>
</gene>
<dbReference type="SUPFAM" id="SSF50475">
    <property type="entry name" value="FMN-binding split barrel"/>
    <property type="match status" value="1"/>
</dbReference>
<reference evidence="1" key="1">
    <citation type="submission" date="2019-11" db="EMBL/GenBank/DDBJ databases">
        <authorList>
            <person name="Feng L."/>
        </authorList>
    </citation>
    <scope>NUCLEOTIDE SEQUENCE</scope>
    <source>
        <strain evidence="1">VrattiLFYP33</strain>
    </source>
</reference>
<dbReference type="AlphaFoldDB" id="A0A6N3F1B1"/>
<accession>A0A6N3F1B1</accession>
<dbReference type="InterPro" id="IPR012349">
    <property type="entry name" value="Split_barrel_FMN-bd"/>
</dbReference>
<evidence type="ECO:0000313" key="1">
    <source>
        <dbReference type="EMBL" id="VYU45769.1"/>
    </source>
</evidence>
<protein>
    <submittedName>
        <fullName evidence="1">Pyridoxamine 5'-phosphate oxidase</fullName>
    </submittedName>
</protein>
<proteinExistence type="predicted"/>
<sequence length="159" mass="17932">MRRHDRQITDENTINELIARCRAIRLGLRDEDEIYIVPLHFAHSFENGQHVFYCHSAPMGRKIDLIKRTGYAAFEMDGGQELLPGEIACDYSSAYFSIIGTADASLVEDMAEKEAALNLIMAHYTGKNQWEYKPAMLKAIAVIKLVARELTCKANQAPV</sequence>
<dbReference type="Gene3D" id="2.30.110.10">
    <property type="entry name" value="Electron Transport, Fmn-binding Protein, Chain A"/>
    <property type="match status" value="1"/>
</dbReference>
<dbReference type="Pfam" id="PF12900">
    <property type="entry name" value="Pyridox_ox_2"/>
    <property type="match status" value="1"/>
</dbReference>
<dbReference type="PANTHER" id="PTHR34071:SF2">
    <property type="entry name" value="FLAVIN-NUCLEOTIDE-BINDING PROTEIN"/>
    <property type="match status" value="1"/>
</dbReference>
<dbReference type="PANTHER" id="PTHR34071">
    <property type="entry name" value="5-NITROIMIDAZOLE ANTIBIOTICS RESISTANCE PROTEIN, NIMA-FAMILY-RELATED PROTEIN-RELATED"/>
    <property type="match status" value="1"/>
</dbReference>
<dbReference type="EMBL" id="CACRUX010000093">
    <property type="protein sequence ID" value="VYU45769.1"/>
    <property type="molecule type" value="Genomic_DNA"/>
</dbReference>
<dbReference type="RefSeq" id="WP_021840275.1">
    <property type="nucleotide sequence ID" value="NZ_CACRUX010000093.1"/>
</dbReference>
<organism evidence="1">
    <name type="scientific">Veillonella ratti</name>
    <dbReference type="NCBI Taxonomy" id="103892"/>
    <lineage>
        <taxon>Bacteria</taxon>
        <taxon>Bacillati</taxon>
        <taxon>Bacillota</taxon>
        <taxon>Negativicutes</taxon>
        <taxon>Veillonellales</taxon>
        <taxon>Veillonellaceae</taxon>
        <taxon>Veillonella</taxon>
    </lineage>
</organism>
<name>A0A6N3F1B1_9FIRM</name>
<dbReference type="InterPro" id="IPR024747">
    <property type="entry name" value="Pyridox_Oxase-rel"/>
</dbReference>